<organism evidence="7">
    <name type="scientific">Granulicella tundricola (strain ATCC BAA-1859 / DSM 23138 / MP5ACTX9)</name>
    <dbReference type="NCBI Taxonomy" id="1198114"/>
    <lineage>
        <taxon>Bacteria</taxon>
        <taxon>Pseudomonadati</taxon>
        <taxon>Acidobacteriota</taxon>
        <taxon>Terriglobia</taxon>
        <taxon>Terriglobales</taxon>
        <taxon>Acidobacteriaceae</taxon>
        <taxon>Granulicella</taxon>
    </lineage>
</organism>
<dbReference type="SUPFAM" id="SSF46626">
    <property type="entry name" value="Cytochrome c"/>
    <property type="match status" value="2"/>
</dbReference>
<dbReference type="InterPro" id="IPR009056">
    <property type="entry name" value="Cyt_c-like_dom"/>
</dbReference>
<evidence type="ECO:0000256" key="1">
    <source>
        <dbReference type="ARBA" id="ARBA00022617"/>
    </source>
</evidence>
<dbReference type="OrthoDB" id="9779283at2"/>
<sequence>MKRVRERWIVVAVVALTVSVYGGAILASLLPKHLSLDLDATTRQSKLPWRPPPVSSIPDNPHGDSIRRGALLFDETPLYAAAFTGAKVSCANCHAEGGIQPLASPVVGLPAKFPMYNERAGHMISLKDRVQECFVRSENGTPLDYDGTEMKGLVDYIEWLSIPQPGRRAFEGRGLVKLPELTPDPIHGGQIFAAQCAGCHGEDGQGKPPKFPPVWGPQSFNDGAGMHGVRKMASFVQHNMPQNRMGILTPQEAWDVSAFIHAQPRPAFNTAYKKF</sequence>
<keyword evidence="7" id="KW-1185">Reference proteome</keyword>
<evidence type="ECO:0000256" key="3">
    <source>
        <dbReference type="ARBA" id="ARBA00023004"/>
    </source>
</evidence>
<evidence type="ECO:0000256" key="2">
    <source>
        <dbReference type="ARBA" id="ARBA00022723"/>
    </source>
</evidence>
<dbReference type="Proteomes" id="UP000000343">
    <property type="component" value="Chromosome"/>
</dbReference>
<dbReference type="eggNOG" id="COG3258">
    <property type="taxonomic scope" value="Bacteria"/>
</dbReference>
<dbReference type="PANTHER" id="PTHR35008:SF9">
    <property type="entry name" value="CYTOCHROME C DOMAIN-CONTAINING PROTEIN"/>
    <property type="match status" value="1"/>
</dbReference>
<evidence type="ECO:0000313" key="7">
    <source>
        <dbReference type="Proteomes" id="UP000000343"/>
    </source>
</evidence>
<reference evidence="7" key="1">
    <citation type="submission" date="2011-01" db="EMBL/GenBank/DDBJ databases">
        <title>Complete sequence of chromosome of Acidobacterium sp. MP5ACTX9.</title>
        <authorList>
            <consortium name="US DOE Joint Genome Institute"/>
            <person name="Lucas S."/>
            <person name="Copeland A."/>
            <person name="Lapidus A."/>
            <person name="Cheng J.-F."/>
            <person name="Goodwin L."/>
            <person name="Pitluck S."/>
            <person name="Teshima H."/>
            <person name="Detter J.C."/>
            <person name="Han C."/>
            <person name="Tapia R."/>
            <person name="Land M."/>
            <person name="Hauser L."/>
            <person name="Kyrpides N."/>
            <person name="Ivanova N."/>
            <person name="Ovchinnikova G."/>
            <person name="Pagani I."/>
            <person name="Rawat S.R."/>
            <person name="Mannisto M."/>
            <person name="Haggblom M.M."/>
            <person name="Woyke T."/>
        </authorList>
    </citation>
    <scope>NUCLEOTIDE SEQUENCE [LARGE SCALE GENOMIC DNA]</scope>
    <source>
        <strain evidence="7">MP5ACTX9</strain>
    </source>
</reference>
<dbReference type="EMBL" id="CP002480">
    <property type="protein sequence ID" value="ADW69684.1"/>
    <property type="molecule type" value="Genomic_DNA"/>
</dbReference>
<dbReference type="GO" id="GO:0020037">
    <property type="term" value="F:heme binding"/>
    <property type="evidence" value="ECO:0007669"/>
    <property type="project" value="InterPro"/>
</dbReference>
<keyword evidence="2 4" id="KW-0479">Metal-binding</keyword>
<dbReference type="PANTHER" id="PTHR35008">
    <property type="entry name" value="BLL4482 PROTEIN-RELATED"/>
    <property type="match status" value="1"/>
</dbReference>
<dbReference type="InterPro" id="IPR051459">
    <property type="entry name" value="Cytochrome_c-type_DH"/>
</dbReference>
<dbReference type="GO" id="GO:0009055">
    <property type="term" value="F:electron transfer activity"/>
    <property type="evidence" value="ECO:0007669"/>
    <property type="project" value="InterPro"/>
</dbReference>
<dbReference type="PROSITE" id="PS51007">
    <property type="entry name" value="CYTC"/>
    <property type="match status" value="2"/>
</dbReference>
<dbReference type="Pfam" id="PF00034">
    <property type="entry name" value="Cytochrom_C"/>
    <property type="match status" value="1"/>
</dbReference>
<dbReference type="KEGG" id="acm:AciX9_2660"/>
<gene>
    <name evidence="6" type="ordered locus">AciX9_2660</name>
</gene>
<dbReference type="STRING" id="1198114.AciX9_2660"/>
<accession>E8WX42</accession>
<evidence type="ECO:0000313" key="6">
    <source>
        <dbReference type="EMBL" id="ADW69684.1"/>
    </source>
</evidence>
<dbReference type="Gene3D" id="1.10.760.10">
    <property type="entry name" value="Cytochrome c-like domain"/>
    <property type="match status" value="2"/>
</dbReference>
<dbReference type="GO" id="GO:0046872">
    <property type="term" value="F:metal ion binding"/>
    <property type="evidence" value="ECO:0007669"/>
    <property type="project" value="UniProtKB-KW"/>
</dbReference>
<dbReference type="HOGENOM" id="CLU_058582_2_0_0"/>
<evidence type="ECO:0000259" key="5">
    <source>
        <dbReference type="PROSITE" id="PS51007"/>
    </source>
</evidence>
<feature type="domain" description="Cytochrome c" evidence="5">
    <location>
        <begin position="64"/>
        <end position="161"/>
    </location>
</feature>
<keyword evidence="3 4" id="KW-0408">Iron</keyword>
<dbReference type="InterPro" id="IPR036909">
    <property type="entry name" value="Cyt_c-like_dom_sf"/>
</dbReference>
<dbReference type="RefSeq" id="WP_013580999.1">
    <property type="nucleotide sequence ID" value="NC_015064.1"/>
</dbReference>
<keyword evidence="1 4" id="KW-0349">Heme</keyword>
<dbReference type="AlphaFoldDB" id="E8WX42"/>
<name>E8WX42_GRATM</name>
<dbReference type="Pfam" id="PF21342">
    <property type="entry name" value="SoxA-TsdA_cyt-c"/>
    <property type="match status" value="1"/>
</dbReference>
<proteinExistence type="predicted"/>
<protein>
    <submittedName>
        <fullName evidence="6">Cytochrome c class I</fullName>
    </submittedName>
</protein>
<evidence type="ECO:0000256" key="4">
    <source>
        <dbReference type="PROSITE-ProRule" id="PRU00433"/>
    </source>
</evidence>
<feature type="domain" description="Cytochrome c" evidence="5">
    <location>
        <begin position="183"/>
        <end position="264"/>
    </location>
</feature>
<dbReference type="PaxDb" id="1198114-AciX9_2660"/>